<dbReference type="PIRSF" id="PIRSF004925">
    <property type="entry name" value="HcaT"/>
    <property type="match status" value="1"/>
</dbReference>
<dbReference type="InterPro" id="IPR026032">
    <property type="entry name" value="HcaT-like"/>
</dbReference>
<feature type="transmembrane region" description="Helical" evidence="8">
    <location>
        <begin position="110"/>
        <end position="129"/>
    </location>
</feature>
<dbReference type="GO" id="GO:0030395">
    <property type="term" value="F:lactose binding"/>
    <property type="evidence" value="ECO:0007669"/>
    <property type="project" value="TreeGrafter"/>
</dbReference>
<dbReference type="InterPro" id="IPR036259">
    <property type="entry name" value="MFS_trans_sf"/>
</dbReference>
<evidence type="ECO:0000259" key="9">
    <source>
        <dbReference type="PROSITE" id="PS50850"/>
    </source>
</evidence>
<keyword evidence="3" id="KW-1003">Cell membrane</keyword>
<feature type="transmembrane region" description="Helical" evidence="8">
    <location>
        <begin position="135"/>
        <end position="156"/>
    </location>
</feature>
<accession>A0A3B1AK31</accession>
<feature type="transmembrane region" description="Helical" evidence="8">
    <location>
        <begin position="244"/>
        <end position="262"/>
    </location>
</feature>
<dbReference type="GO" id="GO:0015528">
    <property type="term" value="F:lactose:proton symporter activity"/>
    <property type="evidence" value="ECO:0007669"/>
    <property type="project" value="TreeGrafter"/>
</dbReference>
<feature type="transmembrane region" description="Helical" evidence="8">
    <location>
        <begin position="49"/>
        <end position="66"/>
    </location>
</feature>
<feature type="transmembrane region" description="Helical" evidence="8">
    <location>
        <begin position="334"/>
        <end position="354"/>
    </location>
</feature>
<evidence type="ECO:0000256" key="7">
    <source>
        <dbReference type="ARBA" id="ARBA00023136"/>
    </source>
</evidence>
<dbReference type="PROSITE" id="PS50850">
    <property type="entry name" value="MFS"/>
    <property type="match status" value="1"/>
</dbReference>
<protein>
    <submittedName>
        <fullName evidence="10">Nucleoside:H+ symporter:Major facilitator superfamily</fullName>
    </submittedName>
</protein>
<evidence type="ECO:0000313" key="10">
    <source>
        <dbReference type="EMBL" id="VAW93026.1"/>
    </source>
</evidence>
<keyword evidence="4" id="KW-0997">Cell inner membrane</keyword>
<organism evidence="10">
    <name type="scientific">hydrothermal vent metagenome</name>
    <dbReference type="NCBI Taxonomy" id="652676"/>
    <lineage>
        <taxon>unclassified sequences</taxon>
        <taxon>metagenomes</taxon>
        <taxon>ecological metagenomes</taxon>
    </lineage>
</organism>
<feature type="transmembrane region" description="Helical" evidence="8">
    <location>
        <begin position="177"/>
        <end position="199"/>
    </location>
</feature>
<keyword evidence="5 8" id="KW-0812">Transmembrane</keyword>
<dbReference type="Pfam" id="PF12832">
    <property type="entry name" value="MFS_1_like"/>
    <property type="match status" value="1"/>
</dbReference>
<dbReference type="NCBIfam" id="NF037955">
    <property type="entry name" value="mfs"/>
    <property type="match status" value="1"/>
</dbReference>
<dbReference type="Gene3D" id="1.20.1250.20">
    <property type="entry name" value="MFS general substrate transporter like domains"/>
    <property type="match status" value="2"/>
</dbReference>
<dbReference type="AlphaFoldDB" id="A0A3B1AK31"/>
<evidence type="ECO:0000256" key="1">
    <source>
        <dbReference type="ARBA" id="ARBA00004429"/>
    </source>
</evidence>
<feature type="transmembrane region" description="Helical" evidence="8">
    <location>
        <begin position="305"/>
        <end position="322"/>
    </location>
</feature>
<evidence type="ECO:0000256" key="6">
    <source>
        <dbReference type="ARBA" id="ARBA00022989"/>
    </source>
</evidence>
<keyword evidence="7 8" id="KW-0472">Membrane</keyword>
<evidence type="ECO:0000256" key="2">
    <source>
        <dbReference type="ARBA" id="ARBA00022448"/>
    </source>
</evidence>
<reference evidence="10" key="1">
    <citation type="submission" date="2018-06" db="EMBL/GenBank/DDBJ databases">
        <authorList>
            <person name="Zhirakovskaya E."/>
        </authorList>
    </citation>
    <scope>NUCLEOTIDE SEQUENCE</scope>
</reference>
<gene>
    <name evidence="10" type="ORF">MNBD_GAMMA22-585</name>
</gene>
<dbReference type="CDD" id="cd17335">
    <property type="entry name" value="MFS_MFSD6"/>
    <property type="match status" value="1"/>
</dbReference>
<feature type="transmembrane region" description="Helical" evidence="8">
    <location>
        <begin position="268"/>
        <end position="293"/>
    </location>
</feature>
<feature type="domain" description="Major facilitator superfamily (MFS) profile" evidence="9">
    <location>
        <begin position="1"/>
        <end position="358"/>
    </location>
</feature>
<keyword evidence="6 8" id="KW-1133">Transmembrane helix</keyword>
<name>A0A3B1AK31_9ZZZZ</name>
<evidence type="ECO:0000256" key="4">
    <source>
        <dbReference type="ARBA" id="ARBA00022519"/>
    </source>
</evidence>
<comment type="subcellular location">
    <subcellularLocation>
        <location evidence="1">Cell inner membrane</location>
        <topology evidence="1">Multi-pass membrane protein</topology>
    </subcellularLocation>
</comment>
<feature type="transmembrane region" description="Helical" evidence="8">
    <location>
        <begin position="211"/>
        <end position="232"/>
    </location>
</feature>
<dbReference type="InterPro" id="IPR020846">
    <property type="entry name" value="MFS_dom"/>
</dbReference>
<dbReference type="InterPro" id="IPR024989">
    <property type="entry name" value="MFS_assoc_dom"/>
</dbReference>
<dbReference type="EMBL" id="UOFS01000013">
    <property type="protein sequence ID" value="VAW93026.1"/>
    <property type="molecule type" value="Genomic_DNA"/>
</dbReference>
<keyword evidence="2" id="KW-0813">Transport</keyword>
<dbReference type="PANTHER" id="PTHR23522:SF10">
    <property type="entry name" value="3-PHENYLPROPIONIC ACID TRANSPORTER-RELATED"/>
    <property type="match status" value="1"/>
</dbReference>
<proteinExistence type="predicted"/>
<sequence length="361" mass="40457">MLPYWSAYLFSLGLDAQSIGELVAILMLTKIISPNIWGWIADHTGKRMAIVRLGSLCAILSFVAILFVNTYWWIALVMLVYSFFWNATLPQFEATTFSHLGKKVSRYSSIRLWGSIGFIIAVWLLGLSIEQWGVGIVPYSLIVLFVSIWLMSLIVPESAAGHLSLDHEPLINILKRPAVVGLLLSCFLMQASHSAYYVFYTPYMTEHGYSMTSIGGLWALSVIAEVVVFIFMNRLLQKFSLRHLMLVSLFIAIIRWWLLSAFVEQFYIVIIIQLFHAATFGVYHAAAIHLIHIYFPGKHQGKGQALYSSLSFGAGGALGSYVSGLSWDSVGNEFTFLLATLMAVLGFIISFVFVKDNTKLH</sequence>
<evidence type="ECO:0000256" key="3">
    <source>
        <dbReference type="ARBA" id="ARBA00022475"/>
    </source>
</evidence>
<dbReference type="GO" id="GO:0005886">
    <property type="term" value="C:plasma membrane"/>
    <property type="evidence" value="ECO:0007669"/>
    <property type="project" value="UniProtKB-SubCell"/>
</dbReference>
<evidence type="ECO:0000256" key="8">
    <source>
        <dbReference type="SAM" id="Phobius"/>
    </source>
</evidence>
<dbReference type="SUPFAM" id="SSF103473">
    <property type="entry name" value="MFS general substrate transporter"/>
    <property type="match status" value="1"/>
</dbReference>
<dbReference type="PANTHER" id="PTHR23522">
    <property type="entry name" value="BLL5896 PROTEIN"/>
    <property type="match status" value="1"/>
</dbReference>
<evidence type="ECO:0000256" key="5">
    <source>
        <dbReference type="ARBA" id="ARBA00022692"/>
    </source>
</evidence>